<keyword evidence="5" id="KW-1185">Reference proteome</keyword>
<sequence length="881" mass="97173">MFRKSFFYSLFILFLVCTFINPVSKMSAAEEVQSIADVRKSEGGAQVAAKGVATASFDVGGETNLYIQDDTAGIVVRAEGLNIDVGERVQASGEFYVHYGLEQIKSESTQVKILEKAEEPEVKKITSSDFGEEVEAELVQVGPVEITQVDQYGNYTAEDKEGTFIIQPQVEKSLEVGKTYEQIQGVVSYSYGDYKLLPRSSSDIVEKIFSVTATPDSGGVVTGEEVVLNTAEPGASIHYTVDGSTPNADSQKYTGPIEIQEDVKIKAVAVRENGELSEVSTFAFTALEPLDELEIHDIQGAGHISPYAGSVVEGVEGVVTNVDGKNTFYMQSLNPDDDIATSEGILVYNKSHSLKVGNHVEIRGKVKEWREDGFNDADDLLTTEISAYDVNVLSSSHDLPAPVVIGEDREQPTEVIENDGMDSFDPQKDGLDFYESLEGMLVELPEPKVSGPVKYDELPVFVEASEDQLFTRAEGLLISEEDLNPERMLVDVEGLEIQAKTGDYFEESITGIVSYDYSNFKIRPTGDFPSIKDGGTERQEAKLKNNKIKLTVASYNVENFSAETKPEKVNKIASSIVDRLNTPDIIGLIEMQDNNGPEDDGTVDASESYQKLIDAIKEAGGPSYEFTDIAPEDKKDGGQPGGNIRVGFLYNPDRVSMPEKPDGDATTAVDVNEDGLTLNPGRIDPTNGAFYDSRKPLAAEFVFNGEKIIVVANHFNSKGGDDALFGSSHPVELNSEKQRLQQAIVVNKFVNKVDEKMKDAKVVVLGDLNDFEFSSPIDTLEGNVLKNMMEEVPHEERYTYIYQGNSQVLDHILVSHNLKKDTKIETVNINSDFSKEAGRASDHDPVLAQIKIKKNKAKDDEKWFSWFDDFWNQYFGEVEFE</sequence>
<gene>
    <name evidence="4" type="ORF">H0267_11620</name>
</gene>
<comment type="caution">
    <text evidence="4">The sequence shown here is derived from an EMBL/GenBank/DDBJ whole genome shotgun (WGS) entry which is preliminary data.</text>
</comment>
<dbReference type="Proteomes" id="UP000614490">
    <property type="component" value="Unassembled WGS sequence"/>
</dbReference>
<dbReference type="SUPFAM" id="SSF56219">
    <property type="entry name" value="DNase I-like"/>
    <property type="match status" value="1"/>
</dbReference>
<dbReference type="GO" id="GO:0003824">
    <property type="term" value="F:catalytic activity"/>
    <property type="evidence" value="ECO:0007669"/>
    <property type="project" value="InterPro"/>
</dbReference>
<dbReference type="AlphaFoldDB" id="A0A931MVY6"/>
<dbReference type="CDD" id="cd04486">
    <property type="entry name" value="YhcR_OBF_like"/>
    <property type="match status" value="1"/>
</dbReference>
<accession>A0A931MVY6</accession>
<evidence type="ECO:0000313" key="5">
    <source>
        <dbReference type="Proteomes" id="UP000614490"/>
    </source>
</evidence>
<dbReference type="CDD" id="cd10283">
    <property type="entry name" value="MnuA_DNase1-like"/>
    <property type="match status" value="1"/>
</dbReference>
<dbReference type="InterPro" id="IPR005135">
    <property type="entry name" value="Endo/exonuclease/phosphatase"/>
</dbReference>
<feature type="signal peptide" evidence="1">
    <location>
        <begin position="1"/>
        <end position="28"/>
    </location>
</feature>
<dbReference type="InterPro" id="IPR036691">
    <property type="entry name" value="Endo/exonu/phosph_ase_sf"/>
</dbReference>
<evidence type="ECO:0000313" key="4">
    <source>
        <dbReference type="EMBL" id="MBH0230866.1"/>
    </source>
</evidence>
<dbReference type="RefSeq" id="WP_197317471.1">
    <property type="nucleotide sequence ID" value="NZ_JADZSC010000002.1"/>
</dbReference>
<dbReference type="PANTHER" id="PTHR42834">
    <property type="entry name" value="ENDONUCLEASE/EXONUCLEASE/PHOSPHATASE FAMILY PROTEIN (AFU_ORTHOLOGUE AFUA_3G09210)"/>
    <property type="match status" value="1"/>
</dbReference>
<dbReference type="InterPro" id="IPR059177">
    <property type="entry name" value="GH29D-like_dom"/>
</dbReference>
<protein>
    <submittedName>
        <fullName evidence="4">Chitobiase/beta-hexosaminidase C-terminal domain-containing protein</fullName>
    </submittedName>
</protein>
<organism evidence="4 5">
    <name type="scientific">Halobacillus yeomjeoni</name>
    <dbReference type="NCBI Taxonomy" id="311194"/>
    <lineage>
        <taxon>Bacteria</taxon>
        <taxon>Bacillati</taxon>
        <taxon>Bacillota</taxon>
        <taxon>Bacilli</taxon>
        <taxon>Bacillales</taxon>
        <taxon>Bacillaceae</taxon>
        <taxon>Halobacillus</taxon>
    </lineage>
</organism>
<proteinExistence type="predicted"/>
<dbReference type="Pfam" id="PF19580">
    <property type="entry name" value="Exo_endo_phos_3"/>
    <property type="match status" value="1"/>
</dbReference>
<name>A0A931MVY6_9BACI</name>
<dbReference type="PANTHER" id="PTHR42834:SF1">
    <property type="entry name" value="ENDONUCLEASE_EXONUCLEASE_PHOSPHATASE FAMILY PROTEIN (AFU_ORTHOLOGUE AFUA_3G09210)"/>
    <property type="match status" value="1"/>
</dbReference>
<keyword evidence="1" id="KW-0732">Signal</keyword>
<evidence type="ECO:0000256" key="1">
    <source>
        <dbReference type="SAM" id="SignalP"/>
    </source>
</evidence>
<feature type="domain" description="Endonuclease/exonuclease/phosphatase" evidence="3">
    <location>
        <begin position="693"/>
        <end position="824"/>
    </location>
</feature>
<reference evidence="4 5" key="1">
    <citation type="journal article" date="2005" name="Int. J. Syst. Evol. Microbiol.">
        <title>Halobacillus yeomjeoni sp. nov., isolated from a marine solar saltern in Korea.</title>
        <authorList>
            <person name="Yoon J.H."/>
            <person name="Kang S.J."/>
            <person name="Lee C.H."/>
            <person name="Oh H.W."/>
            <person name="Oh T.K."/>
        </authorList>
    </citation>
    <scope>NUCLEOTIDE SEQUENCE [LARGE SCALE GENOMIC DNA]</scope>
    <source>
        <strain evidence="4 5">KCTC 3957</strain>
    </source>
</reference>
<dbReference type="EMBL" id="JADZSC010000002">
    <property type="protein sequence ID" value="MBH0230866.1"/>
    <property type="molecule type" value="Genomic_DNA"/>
</dbReference>
<evidence type="ECO:0000259" key="2">
    <source>
        <dbReference type="Pfam" id="PF13290"/>
    </source>
</evidence>
<dbReference type="InterPro" id="IPR013783">
    <property type="entry name" value="Ig-like_fold"/>
</dbReference>
<dbReference type="Pfam" id="PF13290">
    <property type="entry name" value="CHB_HEX_C_1"/>
    <property type="match status" value="1"/>
</dbReference>
<dbReference type="Gene3D" id="2.60.40.10">
    <property type="entry name" value="Immunoglobulins"/>
    <property type="match status" value="1"/>
</dbReference>
<feature type="domain" description="GH29D-like beta-sandwich" evidence="2">
    <location>
        <begin position="215"/>
        <end position="281"/>
    </location>
</feature>
<dbReference type="Gene3D" id="3.60.10.10">
    <property type="entry name" value="Endonuclease/exonuclease/phosphatase"/>
    <property type="match status" value="1"/>
</dbReference>
<feature type="chain" id="PRO_5037727224" evidence="1">
    <location>
        <begin position="29"/>
        <end position="881"/>
    </location>
</feature>
<evidence type="ECO:0000259" key="3">
    <source>
        <dbReference type="Pfam" id="PF19580"/>
    </source>
</evidence>